<evidence type="ECO:0000313" key="1">
    <source>
        <dbReference type="EMBL" id="RIB03545.1"/>
    </source>
</evidence>
<accession>A0A397TZV8</accession>
<proteinExistence type="predicted"/>
<reference evidence="1 2" key="1">
    <citation type="submission" date="2018-06" db="EMBL/GenBank/DDBJ databases">
        <title>Comparative genomics reveals the genomic features of Rhizophagus irregularis, R. cerebriforme, R. diaphanum and Gigaspora rosea, and their symbiotic lifestyle signature.</title>
        <authorList>
            <person name="Morin E."/>
            <person name="San Clemente H."/>
            <person name="Chen E.C.H."/>
            <person name="De La Providencia I."/>
            <person name="Hainaut M."/>
            <person name="Kuo A."/>
            <person name="Kohler A."/>
            <person name="Murat C."/>
            <person name="Tang N."/>
            <person name="Roy S."/>
            <person name="Loubradou J."/>
            <person name="Henrissat B."/>
            <person name="Grigoriev I.V."/>
            <person name="Corradi N."/>
            <person name="Roux C."/>
            <person name="Martin F.M."/>
        </authorList>
    </citation>
    <scope>NUCLEOTIDE SEQUENCE [LARGE SCALE GENOMIC DNA]</scope>
    <source>
        <strain evidence="1 2">DAOM 194757</strain>
    </source>
</reference>
<sequence length="234" mass="27098">MDLDSRAFSKLIDAWNTQGGSEDYIRILDVIGQKILEDNPRILSKNGYIKMYRKLYENNKVHGYPTSYIYCSEEAKIKCLQLELLSQFTLHSKKDKLASVSYDHDANFTGSYEIYAQSKAKDTMPSAPNVEPAYIPPARQEMVSPTSYQSSAPNETISEIFISSRFKNFYATVIQRAYRNYKKRPESLANQIWEVVRNNSTSERWKYLGIIPCNESYYYINGGLKKFNGKIDFF</sequence>
<dbReference type="EMBL" id="QKWP01002382">
    <property type="protein sequence ID" value="RIB03545.1"/>
    <property type="molecule type" value="Genomic_DNA"/>
</dbReference>
<dbReference type="OrthoDB" id="2349168at2759"/>
<dbReference type="Proteomes" id="UP000266673">
    <property type="component" value="Unassembled WGS sequence"/>
</dbReference>
<name>A0A397TZV8_9GLOM</name>
<evidence type="ECO:0000313" key="2">
    <source>
        <dbReference type="Proteomes" id="UP000266673"/>
    </source>
</evidence>
<protein>
    <submittedName>
        <fullName evidence="1">Uncharacterized protein</fullName>
    </submittedName>
</protein>
<dbReference type="AlphaFoldDB" id="A0A397TZV8"/>
<organism evidence="1 2">
    <name type="scientific">Gigaspora rosea</name>
    <dbReference type="NCBI Taxonomy" id="44941"/>
    <lineage>
        <taxon>Eukaryota</taxon>
        <taxon>Fungi</taxon>
        <taxon>Fungi incertae sedis</taxon>
        <taxon>Mucoromycota</taxon>
        <taxon>Glomeromycotina</taxon>
        <taxon>Glomeromycetes</taxon>
        <taxon>Diversisporales</taxon>
        <taxon>Gigasporaceae</taxon>
        <taxon>Gigaspora</taxon>
    </lineage>
</organism>
<comment type="caution">
    <text evidence="1">The sequence shown here is derived from an EMBL/GenBank/DDBJ whole genome shotgun (WGS) entry which is preliminary data.</text>
</comment>
<gene>
    <name evidence="1" type="ORF">C2G38_2224761</name>
</gene>
<keyword evidence="2" id="KW-1185">Reference proteome</keyword>